<dbReference type="Pfam" id="PF08308">
    <property type="entry name" value="PEGA"/>
    <property type="match status" value="1"/>
</dbReference>
<dbReference type="InterPro" id="IPR012338">
    <property type="entry name" value="Beta-lactam/transpept-like"/>
</dbReference>
<dbReference type="GO" id="GO:0008800">
    <property type="term" value="F:beta-lactamase activity"/>
    <property type="evidence" value="ECO:0007669"/>
    <property type="project" value="InterPro"/>
</dbReference>
<dbReference type="PANTHER" id="PTHR35333">
    <property type="entry name" value="BETA-LACTAMASE"/>
    <property type="match status" value="1"/>
</dbReference>
<dbReference type="SUPFAM" id="SSF56601">
    <property type="entry name" value="beta-lactamase/transpeptidase-like"/>
    <property type="match status" value="1"/>
</dbReference>
<dbReference type="InterPro" id="IPR008969">
    <property type="entry name" value="CarboxyPept-like_regulatory"/>
</dbReference>
<reference evidence="3 4" key="1">
    <citation type="submission" date="2020-10" db="EMBL/GenBank/DDBJ databases">
        <title>Ca. Dormibacterota MAGs.</title>
        <authorList>
            <person name="Montgomery K."/>
        </authorList>
    </citation>
    <scope>NUCLEOTIDE SEQUENCE [LARGE SCALE GENOMIC DNA]</scope>
    <source>
        <strain evidence="3">SC8811_S16_3</strain>
    </source>
</reference>
<name>A0A934N6F2_9BACT</name>
<protein>
    <submittedName>
        <fullName evidence="3">Serine hydrolase</fullName>
    </submittedName>
</protein>
<dbReference type="PANTHER" id="PTHR35333:SF3">
    <property type="entry name" value="BETA-LACTAMASE-TYPE TRANSPEPTIDASE FOLD CONTAINING PROTEIN"/>
    <property type="match status" value="1"/>
</dbReference>
<dbReference type="InterPro" id="IPR045155">
    <property type="entry name" value="Beta-lactam_cat"/>
</dbReference>
<dbReference type="Proteomes" id="UP000620075">
    <property type="component" value="Unassembled WGS sequence"/>
</dbReference>
<dbReference type="Pfam" id="PF13354">
    <property type="entry name" value="Beta-lactamase2"/>
    <property type="match status" value="1"/>
</dbReference>
<dbReference type="Gene3D" id="3.40.710.10">
    <property type="entry name" value="DD-peptidase/beta-lactamase superfamily"/>
    <property type="match status" value="1"/>
</dbReference>
<dbReference type="InterPro" id="IPR013229">
    <property type="entry name" value="PEGA"/>
</dbReference>
<dbReference type="GO" id="GO:0046677">
    <property type="term" value="P:response to antibiotic"/>
    <property type="evidence" value="ECO:0007669"/>
    <property type="project" value="InterPro"/>
</dbReference>
<feature type="domain" description="PEGA" evidence="1">
    <location>
        <begin position="185"/>
        <end position="254"/>
    </location>
</feature>
<proteinExistence type="predicted"/>
<keyword evidence="3" id="KW-0378">Hydrolase</keyword>
<dbReference type="SUPFAM" id="SSF49464">
    <property type="entry name" value="Carboxypeptidase regulatory domain-like"/>
    <property type="match status" value="1"/>
</dbReference>
<sequence length="572" mass="60488">MSLGNRLRWLVVLVAASSLLTAWLAVPVPFSGRVLDAQGKPIVGASITPQGPAADVARSDSGGAYRAGSHAWPVGLPAQVRADGFQPAETRGGELVLHRWPWLAGVVVDEIGVPVPDADLTITAQGRRWQVSADSEGRFALFLAIGEASVHTTVTALGHEAWSGSAALQLDREATLAPKLARQLGTLTIITDPAGVNPLIDTRHLDSCQATPCQVSLPVGNHTVSVDDPVFVPWLASARLAKDGTVKVATTLVRRLGRLKVNVPGTGELALDGSQIGTGAFNADVVTGQHTLTYRSAATWPYRAAVEVQWQQATEVTLAPHPVTPGDPAGFLAELQAFLSATGGSFGVYLEQLSSGRTLAVGQDTSMEAASVIKIPVALYLLNQVDAGQPKLSDKVKLEARDFMGGTGILYGSAKAGDEISYQDLLADLIRQSDNTAWQALQRVLDPAKIDSFAAAQGAPDCHQLSDQCTARQAGQLLSKLGRGGLLSGDSTNRLIQLLETTVFNDRINYYLSGVSIAHKIGIDGNVINDCGIVYSSAGAFTICVFTRTADQPTGIQAIRDIARAAYRYYSR</sequence>
<dbReference type="GO" id="GO:0030655">
    <property type="term" value="P:beta-lactam antibiotic catabolic process"/>
    <property type="evidence" value="ECO:0007669"/>
    <property type="project" value="InterPro"/>
</dbReference>
<evidence type="ECO:0000259" key="1">
    <source>
        <dbReference type="Pfam" id="PF08308"/>
    </source>
</evidence>
<dbReference type="AlphaFoldDB" id="A0A934N6F2"/>
<dbReference type="InterPro" id="IPR000871">
    <property type="entry name" value="Beta-lactam_class-A"/>
</dbReference>
<feature type="domain" description="Beta-lactamase class A catalytic" evidence="2">
    <location>
        <begin position="347"/>
        <end position="547"/>
    </location>
</feature>
<evidence type="ECO:0000313" key="4">
    <source>
        <dbReference type="Proteomes" id="UP000620075"/>
    </source>
</evidence>
<gene>
    <name evidence="3" type="ORF">JF888_04545</name>
</gene>
<comment type="caution">
    <text evidence="3">The sequence shown here is derived from an EMBL/GenBank/DDBJ whole genome shotgun (WGS) entry which is preliminary data.</text>
</comment>
<evidence type="ECO:0000313" key="3">
    <source>
        <dbReference type="EMBL" id="MBJ7602450.1"/>
    </source>
</evidence>
<dbReference type="EMBL" id="JAEKNQ010000019">
    <property type="protein sequence ID" value="MBJ7602450.1"/>
    <property type="molecule type" value="Genomic_DNA"/>
</dbReference>
<organism evidence="3 4">
    <name type="scientific">Candidatus Dormiibacter inghamiae</name>
    <dbReference type="NCBI Taxonomy" id="3127013"/>
    <lineage>
        <taxon>Bacteria</taxon>
        <taxon>Bacillati</taxon>
        <taxon>Candidatus Dormiibacterota</taxon>
        <taxon>Candidatus Dormibacteria</taxon>
        <taxon>Candidatus Dormibacterales</taxon>
        <taxon>Candidatus Dormibacteraceae</taxon>
        <taxon>Candidatus Dormiibacter</taxon>
    </lineage>
</organism>
<accession>A0A934N6F2</accession>
<evidence type="ECO:0000259" key="2">
    <source>
        <dbReference type="Pfam" id="PF13354"/>
    </source>
</evidence>